<sequence>MVCHLACLFREKNTQADKAVALLYPSVNQAFGFFEKTTTTPAPTWTDNLKTGFFAGLASWLLVLFAFVVLLLTVACIHKLVRDMERTSRRRVIYTPSPGWPFSKPSASVACPA</sequence>
<comment type="caution">
    <text evidence="2">The sequence shown here is derived from an EMBL/GenBank/DDBJ whole genome shotgun (WGS) entry which is preliminary data.</text>
</comment>
<proteinExistence type="predicted"/>
<gene>
    <name evidence="2" type="ORF">PFISCL1PPCAC_4643</name>
</gene>
<dbReference type="AlphaFoldDB" id="A0AAV5V1Z1"/>
<evidence type="ECO:0000313" key="2">
    <source>
        <dbReference type="EMBL" id="GMT13346.1"/>
    </source>
</evidence>
<reference evidence="2" key="1">
    <citation type="submission" date="2023-10" db="EMBL/GenBank/DDBJ databases">
        <title>Genome assembly of Pristionchus species.</title>
        <authorList>
            <person name="Yoshida K."/>
            <person name="Sommer R.J."/>
        </authorList>
    </citation>
    <scope>NUCLEOTIDE SEQUENCE</scope>
    <source>
        <strain evidence="2">RS5133</strain>
    </source>
</reference>
<name>A0AAV5V1Z1_9BILA</name>
<keyword evidence="1" id="KW-0472">Membrane</keyword>
<dbReference type="EMBL" id="BTSY01000002">
    <property type="protein sequence ID" value="GMT13346.1"/>
    <property type="molecule type" value="Genomic_DNA"/>
</dbReference>
<dbReference type="Proteomes" id="UP001432322">
    <property type="component" value="Unassembled WGS sequence"/>
</dbReference>
<keyword evidence="3" id="KW-1185">Reference proteome</keyword>
<protein>
    <submittedName>
        <fullName evidence="2">Uncharacterized protein</fullName>
    </submittedName>
</protein>
<accession>A0AAV5V1Z1</accession>
<organism evidence="2 3">
    <name type="scientific">Pristionchus fissidentatus</name>
    <dbReference type="NCBI Taxonomy" id="1538716"/>
    <lineage>
        <taxon>Eukaryota</taxon>
        <taxon>Metazoa</taxon>
        <taxon>Ecdysozoa</taxon>
        <taxon>Nematoda</taxon>
        <taxon>Chromadorea</taxon>
        <taxon>Rhabditida</taxon>
        <taxon>Rhabditina</taxon>
        <taxon>Diplogasteromorpha</taxon>
        <taxon>Diplogasteroidea</taxon>
        <taxon>Neodiplogasteridae</taxon>
        <taxon>Pristionchus</taxon>
    </lineage>
</organism>
<feature type="transmembrane region" description="Helical" evidence="1">
    <location>
        <begin position="53"/>
        <end position="81"/>
    </location>
</feature>
<evidence type="ECO:0000313" key="3">
    <source>
        <dbReference type="Proteomes" id="UP001432322"/>
    </source>
</evidence>
<keyword evidence="1" id="KW-0812">Transmembrane</keyword>
<keyword evidence="1" id="KW-1133">Transmembrane helix</keyword>
<evidence type="ECO:0000256" key="1">
    <source>
        <dbReference type="SAM" id="Phobius"/>
    </source>
</evidence>